<reference evidence="3 4" key="1">
    <citation type="submission" date="2016-10" db="EMBL/GenBank/DDBJ databases">
        <authorList>
            <person name="Varghese N."/>
            <person name="Submissions S."/>
        </authorList>
    </citation>
    <scope>NUCLEOTIDE SEQUENCE [LARGE SCALE GENOMIC DNA]</scope>
    <source>
        <strain evidence="3 4">DSM 18839</strain>
    </source>
</reference>
<evidence type="ECO:0000256" key="1">
    <source>
        <dbReference type="ARBA" id="ARBA00006484"/>
    </source>
</evidence>
<dbReference type="PRINTS" id="PR00081">
    <property type="entry name" value="GDHRDH"/>
</dbReference>
<dbReference type="CDD" id="cd05233">
    <property type="entry name" value="SDR_c"/>
    <property type="match status" value="1"/>
</dbReference>
<dbReference type="Proteomes" id="UP000198615">
    <property type="component" value="Unassembled WGS sequence"/>
</dbReference>
<dbReference type="RefSeq" id="WP_093151626.1">
    <property type="nucleotide sequence ID" value="NZ_FNBW01000009.1"/>
</dbReference>
<name>A0A8G2BJB9_9PROT</name>
<dbReference type="Pfam" id="PF13561">
    <property type="entry name" value="adh_short_C2"/>
    <property type="match status" value="1"/>
</dbReference>
<accession>A0A8G2BJB9</accession>
<dbReference type="PANTHER" id="PTHR24321">
    <property type="entry name" value="DEHYDROGENASES, SHORT CHAIN"/>
    <property type="match status" value="1"/>
</dbReference>
<dbReference type="PANTHER" id="PTHR24321:SF15">
    <property type="entry name" value="OXIDOREDUCTASE UCPA"/>
    <property type="match status" value="1"/>
</dbReference>
<protein>
    <submittedName>
        <fullName evidence="3">NAD(P)-dependent dehydrogenase, short-chain alcohol dehydrogenase family</fullName>
    </submittedName>
</protein>
<gene>
    <name evidence="3" type="ORF">SAMN05660686_03136</name>
</gene>
<proteinExistence type="inferred from homology"/>
<dbReference type="FunFam" id="3.40.50.720:FF:000084">
    <property type="entry name" value="Short-chain dehydrogenase reductase"/>
    <property type="match status" value="1"/>
</dbReference>
<dbReference type="InterPro" id="IPR002347">
    <property type="entry name" value="SDR_fam"/>
</dbReference>
<comment type="similarity">
    <text evidence="1">Belongs to the short-chain dehydrogenases/reductases (SDR) family.</text>
</comment>
<dbReference type="EMBL" id="FNBW01000009">
    <property type="protein sequence ID" value="SDG03513.1"/>
    <property type="molecule type" value="Genomic_DNA"/>
</dbReference>
<evidence type="ECO:0000313" key="4">
    <source>
        <dbReference type="Proteomes" id="UP000198615"/>
    </source>
</evidence>
<keyword evidence="4" id="KW-1185">Reference proteome</keyword>
<evidence type="ECO:0000313" key="3">
    <source>
        <dbReference type="EMBL" id="SDG03513.1"/>
    </source>
</evidence>
<comment type="caution">
    <text evidence="3">The sequence shown here is derived from an EMBL/GenBank/DDBJ whole genome shotgun (WGS) entry which is preliminary data.</text>
</comment>
<dbReference type="InterPro" id="IPR036291">
    <property type="entry name" value="NAD(P)-bd_dom_sf"/>
</dbReference>
<dbReference type="SUPFAM" id="SSF51735">
    <property type="entry name" value="NAD(P)-binding Rossmann-fold domains"/>
    <property type="match status" value="1"/>
</dbReference>
<dbReference type="Gene3D" id="3.40.50.720">
    <property type="entry name" value="NAD(P)-binding Rossmann-like Domain"/>
    <property type="match status" value="1"/>
</dbReference>
<evidence type="ECO:0000256" key="2">
    <source>
        <dbReference type="ARBA" id="ARBA00023002"/>
    </source>
</evidence>
<dbReference type="AlphaFoldDB" id="A0A8G2BJB9"/>
<dbReference type="GO" id="GO:0016491">
    <property type="term" value="F:oxidoreductase activity"/>
    <property type="evidence" value="ECO:0007669"/>
    <property type="project" value="UniProtKB-KW"/>
</dbReference>
<dbReference type="PRINTS" id="PR00080">
    <property type="entry name" value="SDRFAMILY"/>
</dbReference>
<organism evidence="3 4">
    <name type="scientific">Thalassobaculum litoreum DSM 18839</name>
    <dbReference type="NCBI Taxonomy" id="1123362"/>
    <lineage>
        <taxon>Bacteria</taxon>
        <taxon>Pseudomonadati</taxon>
        <taxon>Pseudomonadota</taxon>
        <taxon>Alphaproteobacteria</taxon>
        <taxon>Rhodospirillales</taxon>
        <taxon>Thalassobaculaceae</taxon>
        <taxon>Thalassobaculum</taxon>
    </lineage>
</organism>
<keyword evidence="2" id="KW-0560">Oxidoreductase</keyword>
<dbReference type="OrthoDB" id="9804774at2"/>
<sequence>MAGRLTGKRALVMGAGSSGPGWGNGKATAVLFAREGAKVVCADVNGAAAQETAAIIEGEGGAAVAETCDVTDSDQVAGVVSRMVERWGGIDILHNNVGIAKMGGPVELSEDDWHRVMDVNLTGVFLACKHVLPHMLEAGRGAIVNVSSIAGFRYVGYPYASYYASKGGLNQLTVGLALQYAAQGIRANVVMPGLMDTPLIRTQIAGQYADIDAMIRERDAKSPTGKMGDAWDVAHAALFLASDEAKYINGVCLPVDGGHHMKVG</sequence>